<reference evidence="6" key="1">
    <citation type="journal article" date="2021" name="PeerJ">
        <title>Extensive microbial diversity within the chicken gut microbiome revealed by metagenomics and culture.</title>
        <authorList>
            <person name="Gilroy R."/>
            <person name="Ravi A."/>
            <person name="Getino M."/>
            <person name="Pursley I."/>
            <person name="Horton D.L."/>
            <person name="Alikhan N.F."/>
            <person name="Baker D."/>
            <person name="Gharbi K."/>
            <person name="Hall N."/>
            <person name="Watson M."/>
            <person name="Adriaenssens E.M."/>
            <person name="Foster-Nyarko E."/>
            <person name="Jarju S."/>
            <person name="Secka A."/>
            <person name="Antonio M."/>
            <person name="Oren A."/>
            <person name="Chaudhuri R.R."/>
            <person name="La Ragione R."/>
            <person name="Hildebrand F."/>
            <person name="Pallen M.J."/>
        </authorList>
    </citation>
    <scope>NUCLEOTIDE SEQUENCE</scope>
    <source>
        <strain evidence="6">ChiSxjej5B17-1746</strain>
    </source>
</reference>
<evidence type="ECO:0000256" key="3">
    <source>
        <dbReference type="ARBA" id="ARBA00022827"/>
    </source>
</evidence>
<evidence type="ECO:0000256" key="2">
    <source>
        <dbReference type="ARBA" id="ARBA00022630"/>
    </source>
</evidence>
<dbReference type="Pfam" id="PF02913">
    <property type="entry name" value="FAD-oxidase_C"/>
    <property type="match status" value="1"/>
</dbReference>
<dbReference type="InterPro" id="IPR006094">
    <property type="entry name" value="Oxid_FAD_bind_N"/>
</dbReference>
<evidence type="ECO:0000313" key="6">
    <source>
        <dbReference type="EMBL" id="HIW79228.1"/>
    </source>
</evidence>
<comment type="cofactor">
    <cofactor evidence="1">
        <name>FAD</name>
        <dbReference type="ChEBI" id="CHEBI:57692"/>
    </cofactor>
</comment>
<proteinExistence type="predicted"/>
<dbReference type="InterPro" id="IPR016169">
    <property type="entry name" value="FAD-bd_PCMH_sub2"/>
</dbReference>
<reference evidence="6" key="2">
    <citation type="submission" date="2021-04" db="EMBL/GenBank/DDBJ databases">
        <authorList>
            <person name="Gilroy R."/>
        </authorList>
    </citation>
    <scope>NUCLEOTIDE SEQUENCE</scope>
    <source>
        <strain evidence="6">ChiSxjej5B17-1746</strain>
    </source>
</reference>
<dbReference type="InterPro" id="IPR016171">
    <property type="entry name" value="Vanillyl_alc_oxidase_C-sub2"/>
</dbReference>
<dbReference type="SUPFAM" id="SSF56176">
    <property type="entry name" value="FAD-binding/transporter-associated domain-like"/>
    <property type="match status" value="1"/>
</dbReference>
<dbReference type="PANTHER" id="PTHR42934:SF3">
    <property type="entry name" value="D-LACTATE DEHYDROGENASE"/>
    <property type="match status" value="1"/>
</dbReference>
<dbReference type="AlphaFoldDB" id="A0A9D1U9L4"/>
<keyword evidence="2" id="KW-0285">Flavoprotein</keyword>
<dbReference type="Proteomes" id="UP000824264">
    <property type="component" value="Unassembled WGS sequence"/>
</dbReference>
<comment type="caution">
    <text evidence="6">The sequence shown here is derived from an EMBL/GenBank/DDBJ whole genome shotgun (WGS) entry which is preliminary data.</text>
</comment>
<dbReference type="PANTHER" id="PTHR42934">
    <property type="entry name" value="GLYCOLATE OXIDASE SUBUNIT GLCD"/>
    <property type="match status" value="1"/>
</dbReference>
<dbReference type="EMBL" id="DXGI01000331">
    <property type="protein sequence ID" value="HIW79228.1"/>
    <property type="molecule type" value="Genomic_DNA"/>
</dbReference>
<dbReference type="Gene3D" id="3.30.465.10">
    <property type="match status" value="1"/>
</dbReference>
<dbReference type="InterPro" id="IPR051914">
    <property type="entry name" value="FAD-linked_OxidoTrans_Type4"/>
</dbReference>
<dbReference type="Gene3D" id="1.10.45.10">
    <property type="entry name" value="Vanillyl-alcohol Oxidase, Chain A, domain 4"/>
    <property type="match status" value="1"/>
</dbReference>
<dbReference type="InterPro" id="IPR016164">
    <property type="entry name" value="FAD-linked_Oxase-like_C"/>
</dbReference>
<dbReference type="InterPro" id="IPR016166">
    <property type="entry name" value="FAD-bd_PCMH"/>
</dbReference>
<name>A0A9D1U9L4_9BACT</name>
<dbReference type="Pfam" id="PF01565">
    <property type="entry name" value="FAD_binding_4"/>
    <property type="match status" value="1"/>
</dbReference>
<dbReference type="PROSITE" id="PS51387">
    <property type="entry name" value="FAD_PCMH"/>
    <property type="match status" value="1"/>
</dbReference>
<keyword evidence="4" id="KW-0560">Oxidoreductase</keyword>
<feature type="domain" description="FAD-binding PCMH-type" evidence="5">
    <location>
        <begin position="41"/>
        <end position="220"/>
    </location>
</feature>
<accession>A0A9D1U9L4</accession>
<dbReference type="SUPFAM" id="SSF55103">
    <property type="entry name" value="FAD-linked oxidases, C-terminal domain"/>
    <property type="match status" value="1"/>
</dbReference>
<dbReference type="InterPro" id="IPR004113">
    <property type="entry name" value="FAD-bd_oxidored_4_C"/>
</dbReference>
<organism evidence="6 7">
    <name type="scientific">Candidatus Bilophila faecipullorum</name>
    <dbReference type="NCBI Taxonomy" id="2838482"/>
    <lineage>
        <taxon>Bacteria</taxon>
        <taxon>Pseudomonadati</taxon>
        <taxon>Thermodesulfobacteriota</taxon>
        <taxon>Desulfovibrionia</taxon>
        <taxon>Desulfovibrionales</taxon>
        <taxon>Desulfovibrionaceae</taxon>
        <taxon>Bilophila</taxon>
    </lineage>
</organism>
<dbReference type="Gene3D" id="3.30.70.2740">
    <property type="match status" value="1"/>
</dbReference>
<dbReference type="InterPro" id="IPR036318">
    <property type="entry name" value="FAD-bd_PCMH-like_sf"/>
</dbReference>
<evidence type="ECO:0000256" key="4">
    <source>
        <dbReference type="ARBA" id="ARBA00023002"/>
    </source>
</evidence>
<sequence length="457" mass="49005">MDAARPALTPQQRAFLEGLFKDDAAFEEEALRVYASDASLKRGPVLAMVRPRETGQVLELLRWAEAEGIPIHPRGRGTSLSGGCVPTKPGVVVSMLGMDRILDISADDFVAEVEPGVNTLRFQQACEEKGLFYPPDPASGRATSIGGNVMTCAGGLRAVKYGVTRDYVLGMEAALPGGRLLRLGGRTHKDVIGLDLARLFVGSEGTLGIVTKLYLKLLPKPECSASVLAGYPSLDAALASMSKVFAAGILPCAVEFMNETVLDILTRTGDAPWPETVRSLLLFQVDGSRETVPLENARLAARLDDALWMMCGEGEEEERLWAYRRRVSSASYVLGPDRIGGDMAVPRGSLLQAVRRFEAIAAAHGKRLIGFGHAGDGNIHANLHYDASDPDDARRTLAAHRELDGAVLEYGGSLSGEHGAGCLKDVGRQLGAAELETMRAVRRLFDPKGILNPGKGY</sequence>
<dbReference type="GO" id="GO:0071949">
    <property type="term" value="F:FAD binding"/>
    <property type="evidence" value="ECO:0007669"/>
    <property type="project" value="InterPro"/>
</dbReference>
<protein>
    <submittedName>
        <fullName evidence="6">FAD-binding protein</fullName>
    </submittedName>
</protein>
<evidence type="ECO:0000313" key="7">
    <source>
        <dbReference type="Proteomes" id="UP000824264"/>
    </source>
</evidence>
<evidence type="ECO:0000259" key="5">
    <source>
        <dbReference type="PROSITE" id="PS51387"/>
    </source>
</evidence>
<evidence type="ECO:0000256" key="1">
    <source>
        <dbReference type="ARBA" id="ARBA00001974"/>
    </source>
</evidence>
<keyword evidence="3" id="KW-0274">FAD</keyword>
<dbReference type="GO" id="GO:0016491">
    <property type="term" value="F:oxidoreductase activity"/>
    <property type="evidence" value="ECO:0007669"/>
    <property type="project" value="UniProtKB-KW"/>
</dbReference>
<gene>
    <name evidence="6" type="ORF">H9874_08805</name>
</gene>